<comment type="caution">
    <text evidence="3">The sequence shown here is derived from an EMBL/GenBank/DDBJ whole genome shotgun (WGS) entry which is preliminary data.</text>
</comment>
<dbReference type="Proteomes" id="UP000604046">
    <property type="component" value="Unassembled WGS sequence"/>
</dbReference>
<proteinExistence type="predicted"/>
<evidence type="ECO:0000313" key="3">
    <source>
        <dbReference type="EMBL" id="CAE7353716.1"/>
    </source>
</evidence>
<sequence length="1171" mass="128516">MRFVEFRSAKRAKKVNGNLRGESAARRPMLFLEMVQLPRRPTLPPRQGLPSRKGGPRARDRSLPRARARSAVSFPLRVLLTQRMASKRATARATFPTTKARASPLGMERAKGRAVVTPLPFATPLLRSGGLEQRIGQGNPLYDQLGDYSGAGESLWFLAEDATQAEAAQCMVASGGFKSSLLVLWRDDKGPNQLPFWHNGQVRLLRTSFSSHPVSNVAVPGLKGEQKAKKAVKIVPTSVLRAICVRDFASRESWTQAQRDFKQYVQSRVPHVKDVWGTAAEERHGKVLVALVRIATDQREAMLVKSGMDGLFWETVSREDDDKKYHVRWHEKRDGETDAVYLQRCIAAKPKHGLIVGRRQIGERVVHKPEEVIRSWRLADTPCDWTQDTIADLLAGSGLTDMTVTSRITRRGVATWFLRAACKEDLVVINAEVGKETKAFYVLPTFVARQGFIKRTVLKQDNTFTFKHESFRVVPGTATAVNKDAEELPDASAKEESQAKRLAVASRAAPDGVTLVEIARDGNCLPNAIAKGLAWNKGSAKVASSRQIRGELISYMQRKLTHYEAYWDGRDTSDRPDTLSSFQDYLKEAALDGKYLGHLEIDAACRLFGLTVYVIPTLASDPPVRHGSGSYVMAFQFEPGASGIGHYDFFEPSDRDAGYPAVISTIQEIGATSGGRGGGERAEGGGSSEEDVPLTLYSTGSVGQGRAAGEPSSGSIAGDEVALTTYTSVDGQLVRRQALEGKRANDIRAWFGPLFAAGARRPVASLNEAEAAAASDCDSQDLGGVEVPKVAAQQKGRKGKRTHWQCKFCPYRTPLHAKGAYLNTLRHLHLRSWHLDRKEQWSSKAKYGVRVIEDVTAAEADAVQTRWKCPHCPAGILDDGVPRGRGAEEAITRACNQHMRWRHPSEKPVRRRPRANNSGKATAAKIAAGVAAKVLRAKKGDFGDHKVEILRIPCLGSTAKKKRNTSTCLVCKTCGSYGHAAASLRQYPCNSARVAVGHKRASMIKKFQEALEADYAEGLKNGLRRVLQIFEEVEARQQEKGEGDAQHHVQVFAWPSFNKGSGNYAYAVRFLCLKCHEESAKLTQLTARPCSTVGRRRKDKRIRDLQQIAAKAEDPPKSAAMAVLVALGEESVEKATSPGFRSETGNLRPFPCISGPSAEAGPGRRAAERQS</sequence>
<dbReference type="PROSITE" id="PS50802">
    <property type="entry name" value="OTU"/>
    <property type="match status" value="1"/>
</dbReference>
<dbReference type="PANTHER" id="PTHR12419">
    <property type="entry name" value="OTU DOMAIN CONTAINING PROTEIN"/>
    <property type="match status" value="1"/>
</dbReference>
<dbReference type="InterPro" id="IPR003323">
    <property type="entry name" value="OTU_dom"/>
</dbReference>
<gene>
    <name evidence="3" type="ORF">SNAT2548_LOCUS18723</name>
</gene>
<feature type="compositionally biased region" description="Low complexity" evidence="1">
    <location>
        <begin position="1155"/>
        <end position="1164"/>
    </location>
</feature>
<dbReference type="CDD" id="cd22744">
    <property type="entry name" value="OTU"/>
    <property type="match status" value="1"/>
</dbReference>
<evidence type="ECO:0000259" key="2">
    <source>
        <dbReference type="PROSITE" id="PS50802"/>
    </source>
</evidence>
<dbReference type="OrthoDB" id="433541at2759"/>
<evidence type="ECO:0000256" key="1">
    <source>
        <dbReference type="SAM" id="MobiDB-lite"/>
    </source>
</evidence>
<dbReference type="Gene3D" id="3.90.70.80">
    <property type="match status" value="1"/>
</dbReference>
<feature type="region of interest" description="Disordered" evidence="1">
    <location>
        <begin position="37"/>
        <end position="68"/>
    </location>
</feature>
<dbReference type="GO" id="GO:0004843">
    <property type="term" value="F:cysteine-type deubiquitinase activity"/>
    <property type="evidence" value="ECO:0007669"/>
    <property type="project" value="TreeGrafter"/>
</dbReference>
<reference evidence="3" key="1">
    <citation type="submission" date="2021-02" db="EMBL/GenBank/DDBJ databases">
        <authorList>
            <person name="Dougan E. K."/>
            <person name="Rhodes N."/>
            <person name="Thang M."/>
            <person name="Chan C."/>
        </authorList>
    </citation>
    <scope>NUCLEOTIDE SEQUENCE</scope>
</reference>
<accession>A0A812PJI5</accession>
<keyword evidence="4" id="KW-1185">Reference proteome</keyword>
<dbReference type="EMBL" id="CAJNDS010002153">
    <property type="protein sequence ID" value="CAE7353716.1"/>
    <property type="molecule type" value="Genomic_DNA"/>
</dbReference>
<feature type="region of interest" description="Disordered" evidence="1">
    <location>
        <begin position="1134"/>
        <end position="1171"/>
    </location>
</feature>
<name>A0A812PJI5_9DINO</name>
<feature type="region of interest" description="Disordered" evidence="1">
    <location>
        <begin position="670"/>
        <end position="692"/>
    </location>
</feature>
<dbReference type="Pfam" id="PF02338">
    <property type="entry name" value="OTU"/>
    <property type="match status" value="1"/>
</dbReference>
<evidence type="ECO:0000313" key="4">
    <source>
        <dbReference type="Proteomes" id="UP000604046"/>
    </source>
</evidence>
<dbReference type="GO" id="GO:0016579">
    <property type="term" value="P:protein deubiquitination"/>
    <property type="evidence" value="ECO:0007669"/>
    <property type="project" value="TreeGrafter"/>
</dbReference>
<feature type="domain" description="OTU" evidence="2">
    <location>
        <begin position="513"/>
        <end position="653"/>
    </location>
</feature>
<organism evidence="3 4">
    <name type="scientific">Symbiodinium natans</name>
    <dbReference type="NCBI Taxonomy" id="878477"/>
    <lineage>
        <taxon>Eukaryota</taxon>
        <taxon>Sar</taxon>
        <taxon>Alveolata</taxon>
        <taxon>Dinophyceae</taxon>
        <taxon>Suessiales</taxon>
        <taxon>Symbiodiniaceae</taxon>
        <taxon>Symbiodinium</taxon>
    </lineage>
</organism>
<feature type="compositionally biased region" description="Low complexity" evidence="1">
    <location>
        <begin position="37"/>
        <end position="50"/>
    </location>
</feature>
<dbReference type="InterPro" id="IPR050704">
    <property type="entry name" value="Peptidase_C85-like"/>
</dbReference>
<dbReference type="AlphaFoldDB" id="A0A812PJI5"/>
<protein>
    <recommendedName>
        <fullName evidence="2">OTU domain-containing protein</fullName>
    </recommendedName>
</protein>